<evidence type="ECO:0000313" key="1">
    <source>
        <dbReference type="EMBL" id="KAH3773807.1"/>
    </source>
</evidence>
<protein>
    <submittedName>
        <fullName evidence="1">Uncharacterized protein</fullName>
    </submittedName>
</protein>
<gene>
    <name evidence="1" type="ORF">DPMN_175177</name>
</gene>
<keyword evidence="2" id="KW-1185">Reference proteome</keyword>
<organism evidence="1 2">
    <name type="scientific">Dreissena polymorpha</name>
    <name type="common">Zebra mussel</name>
    <name type="synonym">Mytilus polymorpha</name>
    <dbReference type="NCBI Taxonomy" id="45954"/>
    <lineage>
        <taxon>Eukaryota</taxon>
        <taxon>Metazoa</taxon>
        <taxon>Spiralia</taxon>
        <taxon>Lophotrochozoa</taxon>
        <taxon>Mollusca</taxon>
        <taxon>Bivalvia</taxon>
        <taxon>Autobranchia</taxon>
        <taxon>Heteroconchia</taxon>
        <taxon>Euheterodonta</taxon>
        <taxon>Imparidentia</taxon>
        <taxon>Neoheterodontei</taxon>
        <taxon>Myida</taxon>
        <taxon>Dreissenoidea</taxon>
        <taxon>Dreissenidae</taxon>
        <taxon>Dreissena</taxon>
    </lineage>
</organism>
<reference evidence="1" key="2">
    <citation type="submission" date="2020-11" db="EMBL/GenBank/DDBJ databases">
        <authorList>
            <person name="McCartney M.A."/>
            <person name="Auch B."/>
            <person name="Kono T."/>
            <person name="Mallez S."/>
            <person name="Becker A."/>
            <person name="Gohl D.M."/>
            <person name="Silverstein K.A.T."/>
            <person name="Koren S."/>
            <person name="Bechman K.B."/>
            <person name="Herman A."/>
            <person name="Abrahante J.E."/>
            <person name="Garbe J."/>
        </authorList>
    </citation>
    <scope>NUCLEOTIDE SEQUENCE</scope>
    <source>
        <strain evidence="1">Duluth1</strain>
        <tissue evidence="1">Whole animal</tissue>
    </source>
</reference>
<reference evidence="1" key="1">
    <citation type="journal article" date="2019" name="bioRxiv">
        <title>The Genome of the Zebra Mussel, Dreissena polymorpha: A Resource for Invasive Species Research.</title>
        <authorList>
            <person name="McCartney M.A."/>
            <person name="Auch B."/>
            <person name="Kono T."/>
            <person name="Mallez S."/>
            <person name="Zhang Y."/>
            <person name="Obille A."/>
            <person name="Becker A."/>
            <person name="Abrahante J.E."/>
            <person name="Garbe J."/>
            <person name="Badalamenti J.P."/>
            <person name="Herman A."/>
            <person name="Mangelson H."/>
            <person name="Liachko I."/>
            <person name="Sullivan S."/>
            <person name="Sone E.D."/>
            <person name="Koren S."/>
            <person name="Silverstein K.A.T."/>
            <person name="Beckman K.B."/>
            <person name="Gohl D.M."/>
        </authorList>
    </citation>
    <scope>NUCLEOTIDE SEQUENCE</scope>
    <source>
        <strain evidence="1">Duluth1</strain>
        <tissue evidence="1">Whole animal</tissue>
    </source>
</reference>
<dbReference type="EMBL" id="JAIWYP010000009">
    <property type="protein sequence ID" value="KAH3773807.1"/>
    <property type="molecule type" value="Genomic_DNA"/>
</dbReference>
<dbReference type="AlphaFoldDB" id="A0A9D4E8U9"/>
<comment type="caution">
    <text evidence="1">The sequence shown here is derived from an EMBL/GenBank/DDBJ whole genome shotgun (WGS) entry which is preliminary data.</text>
</comment>
<dbReference type="Proteomes" id="UP000828390">
    <property type="component" value="Unassembled WGS sequence"/>
</dbReference>
<accession>A0A9D4E8U9</accession>
<name>A0A9D4E8U9_DREPO</name>
<proteinExistence type="predicted"/>
<evidence type="ECO:0000313" key="2">
    <source>
        <dbReference type="Proteomes" id="UP000828390"/>
    </source>
</evidence>
<sequence length="93" mass="10434">MQRKLITVADQVEDMGRQQLVKKQEYVRHISNLAWCSGETDVEFDVAYTRRPQAGCDTATQVFASVIEKTASNHLPVDLDIANKLCSKPNTPI</sequence>